<organism evidence="12 13">
    <name type="scientific">Lipomyces tetrasporus</name>
    <dbReference type="NCBI Taxonomy" id="54092"/>
    <lineage>
        <taxon>Eukaryota</taxon>
        <taxon>Fungi</taxon>
        <taxon>Dikarya</taxon>
        <taxon>Ascomycota</taxon>
        <taxon>Saccharomycotina</taxon>
        <taxon>Lipomycetes</taxon>
        <taxon>Lipomycetales</taxon>
        <taxon>Lipomycetaceae</taxon>
        <taxon>Lipomyces</taxon>
    </lineage>
</organism>
<dbReference type="SUPFAM" id="SSF52418">
    <property type="entry name" value="Nucleoside phosphorylase/phosphoribosyltransferase catalytic domain"/>
    <property type="match status" value="1"/>
</dbReference>
<dbReference type="GO" id="GO:0005829">
    <property type="term" value="C:cytosol"/>
    <property type="evidence" value="ECO:0007669"/>
    <property type="project" value="TreeGrafter"/>
</dbReference>
<evidence type="ECO:0000256" key="9">
    <source>
        <dbReference type="ARBA" id="ARBA00071401"/>
    </source>
</evidence>
<evidence type="ECO:0000256" key="4">
    <source>
        <dbReference type="ARBA" id="ARBA00022676"/>
    </source>
</evidence>
<dbReference type="RefSeq" id="XP_056040189.1">
    <property type="nucleotide sequence ID" value="XM_056188851.1"/>
</dbReference>
<dbReference type="GO" id="GO:0004048">
    <property type="term" value="F:anthranilate phosphoribosyltransferase activity"/>
    <property type="evidence" value="ECO:0007669"/>
    <property type="project" value="UniProtKB-EC"/>
</dbReference>
<evidence type="ECO:0000313" key="12">
    <source>
        <dbReference type="EMBL" id="KAJ8096739.1"/>
    </source>
</evidence>
<evidence type="ECO:0000313" key="13">
    <source>
        <dbReference type="Proteomes" id="UP001217417"/>
    </source>
</evidence>
<comment type="caution">
    <text evidence="12">The sequence shown here is derived from an EMBL/GenBank/DDBJ whole genome shotgun (WGS) entry which is preliminary data.</text>
</comment>
<keyword evidence="4" id="KW-0328">Glycosyltransferase</keyword>
<dbReference type="InterPro" id="IPR035902">
    <property type="entry name" value="Nuc_phospho_transferase"/>
</dbReference>
<dbReference type="HAMAP" id="MF_00211">
    <property type="entry name" value="TrpD"/>
    <property type="match status" value="1"/>
</dbReference>
<feature type="domain" description="Glycosyl transferase family 3" evidence="10">
    <location>
        <begin position="80"/>
        <end position="340"/>
    </location>
</feature>
<dbReference type="Pfam" id="PF00591">
    <property type="entry name" value="Glycos_transf_3"/>
    <property type="match status" value="1"/>
</dbReference>
<evidence type="ECO:0000259" key="10">
    <source>
        <dbReference type="Pfam" id="PF00591"/>
    </source>
</evidence>
<feature type="domain" description="Glycosyl transferase family 3 N-terminal" evidence="11">
    <location>
        <begin position="7"/>
        <end position="71"/>
    </location>
</feature>
<evidence type="ECO:0000256" key="8">
    <source>
        <dbReference type="ARBA" id="ARBA00061500"/>
    </source>
</evidence>
<evidence type="ECO:0000256" key="5">
    <source>
        <dbReference type="ARBA" id="ARBA00022679"/>
    </source>
</evidence>
<proteinExistence type="inferred from homology"/>
<dbReference type="Pfam" id="PF02885">
    <property type="entry name" value="Glycos_trans_3N"/>
    <property type="match status" value="1"/>
</dbReference>
<dbReference type="AlphaFoldDB" id="A0AAD7QK65"/>
<dbReference type="PANTHER" id="PTHR43285:SF2">
    <property type="entry name" value="ANTHRANILATE PHOSPHORIBOSYLTRANSFERASE"/>
    <property type="match status" value="1"/>
</dbReference>
<dbReference type="Gene3D" id="3.40.1030.10">
    <property type="entry name" value="Nucleoside phosphorylase/phosphoribosyltransferase catalytic domain"/>
    <property type="match status" value="1"/>
</dbReference>
<evidence type="ECO:0000256" key="1">
    <source>
        <dbReference type="ARBA" id="ARBA00004907"/>
    </source>
</evidence>
<dbReference type="InterPro" id="IPR005940">
    <property type="entry name" value="Anthranilate_Pribosyl_Tfrase"/>
</dbReference>
<comment type="similarity">
    <text evidence="8">Belongs to the anthranilate phosphoribosyltransferase family.</text>
</comment>
<keyword evidence="5 12" id="KW-0808">Transferase</keyword>
<dbReference type="Proteomes" id="UP001217417">
    <property type="component" value="Unassembled WGS sequence"/>
</dbReference>
<keyword evidence="13" id="KW-1185">Reference proteome</keyword>
<comment type="pathway">
    <text evidence="1">Amino-acid biosynthesis; L-tryptophan biosynthesis; L-tryptophan from chorismate: step 2/5.</text>
</comment>
<dbReference type="SUPFAM" id="SSF47648">
    <property type="entry name" value="Nucleoside phosphorylase/phosphoribosyltransferase N-terminal domain"/>
    <property type="match status" value="1"/>
</dbReference>
<keyword evidence="7" id="KW-0057">Aromatic amino acid biosynthesis</keyword>
<gene>
    <name evidence="12" type="ORF">POJ06DRAFT_263285</name>
</gene>
<evidence type="ECO:0000256" key="6">
    <source>
        <dbReference type="ARBA" id="ARBA00022822"/>
    </source>
</evidence>
<dbReference type="GeneID" id="80884017"/>
<dbReference type="GO" id="GO:0000162">
    <property type="term" value="P:L-tryptophan biosynthetic process"/>
    <property type="evidence" value="ECO:0007669"/>
    <property type="project" value="UniProtKB-KW"/>
</dbReference>
<dbReference type="EC" id="2.4.2.18" evidence="2"/>
<evidence type="ECO:0000256" key="7">
    <source>
        <dbReference type="ARBA" id="ARBA00023141"/>
    </source>
</evidence>
<dbReference type="PANTHER" id="PTHR43285">
    <property type="entry name" value="ANTHRANILATE PHOSPHORIBOSYLTRANSFERASE"/>
    <property type="match status" value="1"/>
</dbReference>
<dbReference type="NCBIfam" id="TIGR01245">
    <property type="entry name" value="trpD"/>
    <property type="match status" value="1"/>
</dbReference>
<dbReference type="InterPro" id="IPR000312">
    <property type="entry name" value="Glycosyl_Trfase_fam3"/>
</dbReference>
<evidence type="ECO:0000256" key="3">
    <source>
        <dbReference type="ARBA" id="ARBA00022605"/>
    </source>
</evidence>
<reference evidence="12" key="1">
    <citation type="submission" date="2023-03" db="EMBL/GenBank/DDBJ databases">
        <title>Near-Complete genome sequence of Lipomyces tetrasporous NRRL Y-64009, an oleaginous yeast capable of growing on lignocellulosic hydrolysates.</title>
        <authorList>
            <consortium name="Lawrence Berkeley National Laboratory"/>
            <person name="Jagtap S.S."/>
            <person name="Liu J.-J."/>
            <person name="Walukiewicz H.E."/>
            <person name="Pangilinan J."/>
            <person name="Lipzen A."/>
            <person name="Ahrendt S."/>
            <person name="Koriabine M."/>
            <person name="Cobaugh K."/>
            <person name="Salamov A."/>
            <person name="Yoshinaga Y."/>
            <person name="Ng V."/>
            <person name="Daum C."/>
            <person name="Grigoriev I.V."/>
            <person name="Slininger P.J."/>
            <person name="Dien B.S."/>
            <person name="Jin Y.-S."/>
            <person name="Rao C.V."/>
        </authorList>
    </citation>
    <scope>NUCLEOTIDE SEQUENCE</scope>
    <source>
        <strain evidence="12">NRRL Y-64009</strain>
    </source>
</reference>
<evidence type="ECO:0000259" key="11">
    <source>
        <dbReference type="Pfam" id="PF02885"/>
    </source>
</evidence>
<dbReference type="InterPro" id="IPR017459">
    <property type="entry name" value="Glycosyl_Trfase_fam3_N_dom"/>
</dbReference>
<name>A0AAD7QK65_9ASCO</name>
<dbReference type="FunFam" id="3.40.1030.10:FF:000002">
    <property type="entry name" value="Anthranilate phosphoribosyltransferase"/>
    <property type="match status" value="1"/>
</dbReference>
<dbReference type="InterPro" id="IPR036320">
    <property type="entry name" value="Glycosyl_Trfase_fam3_N_dom_sf"/>
</dbReference>
<dbReference type="EMBL" id="JARPMG010000013">
    <property type="protein sequence ID" value="KAJ8096739.1"/>
    <property type="molecule type" value="Genomic_DNA"/>
</dbReference>
<dbReference type="Gene3D" id="1.20.970.10">
    <property type="entry name" value="Transferase, Pyrimidine Nucleoside Phosphorylase, Chain C"/>
    <property type="match status" value="1"/>
</dbReference>
<protein>
    <recommendedName>
        <fullName evidence="9">Anthranilate phosphoribosyltransferase</fullName>
        <ecNumber evidence="2">2.4.2.18</ecNumber>
    </recommendedName>
</protein>
<accession>A0AAD7QK65</accession>
<keyword evidence="3" id="KW-0028">Amino-acid biosynthesis</keyword>
<evidence type="ECO:0000256" key="2">
    <source>
        <dbReference type="ARBA" id="ARBA00011948"/>
    </source>
</evidence>
<keyword evidence="6" id="KW-0822">Tryptophan biosynthesis</keyword>
<sequence>MVSPLTPYLRALTEAKATLSEADLRLCFHIMFTTDVPQVQSAAFLTALRTHGFDRDPKIIAAAVEAMREFALTVDVPGNDYIDVVGTGGDGKNTFNVSTTAGLVTAGMGLRICKHGNRASTSSSGAADVLMSLGASIQSVTPFTVAQVLKESPFCFLFAPVYHPILGKIGPIRKGLGFPTIFNVLGPLLNPAPISARVIGVNAPELGQIFAKTIILLDKKAGRTSSCMIVWGEEGLDEISPAGPTRTWRVYPGSDEVVEGTIEPEHFGLQRHELDTVASGTPHENSEMVKKLVNNELEERHPILDYVLMNAAALAVVSGKTDSWKHGVQLARESIASGGAKKALQDFVNATTKAKSSIEASTQ</sequence>